<organism evidence="1 2">
    <name type="scientific">Phaeosphaeria nodorum (strain SN15 / ATCC MYA-4574 / FGSC 10173)</name>
    <name type="common">Glume blotch fungus</name>
    <name type="synonym">Parastagonospora nodorum</name>
    <dbReference type="NCBI Taxonomy" id="321614"/>
    <lineage>
        <taxon>Eukaryota</taxon>
        <taxon>Fungi</taxon>
        <taxon>Dikarya</taxon>
        <taxon>Ascomycota</taxon>
        <taxon>Pezizomycotina</taxon>
        <taxon>Dothideomycetes</taxon>
        <taxon>Pleosporomycetidae</taxon>
        <taxon>Pleosporales</taxon>
        <taxon>Pleosporineae</taxon>
        <taxon>Phaeosphaeriaceae</taxon>
        <taxon>Parastagonospora</taxon>
    </lineage>
</organism>
<dbReference type="EMBL" id="CH445337">
    <property type="protein sequence ID" value="EAT83822.1"/>
    <property type="molecule type" value="Genomic_DNA"/>
</dbReference>
<proteinExistence type="predicted"/>
<dbReference type="KEGG" id="pno:SNOG_08654"/>
<dbReference type="RefSeq" id="XP_001798963.1">
    <property type="nucleotide sequence ID" value="XM_001798911.1"/>
</dbReference>
<name>Q0UHW0_PHANO</name>
<dbReference type="InParanoid" id="Q0UHW0"/>
<dbReference type="AlphaFoldDB" id="Q0UHW0"/>
<protein>
    <submittedName>
        <fullName evidence="1">Uncharacterized protein</fullName>
    </submittedName>
</protein>
<accession>Q0UHW0</accession>
<reference evidence="2" key="1">
    <citation type="journal article" date="2007" name="Plant Cell">
        <title>Dothideomycete-plant interactions illuminated by genome sequencing and EST analysis of the wheat pathogen Stagonospora nodorum.</title>
        <authorList>
            <person name="Hane J.K."/>
            <person name="Lowe R.G."/>
            <person name="Solomon P.S."/>
            <person name="Tan K.C."/>
            <person name="Schoch C.L."/>
            <person name="Spatafora J.W."/>
            <person name="Crous P.W."/>
            <person name="Kodira C."/>
            <person name="Birren B.W."/>
            <person name="Galagan J.E."/>
            <person name="Torriani S.F."/>
            <person name="McDonald B.A."/>
            <person name="Oliver R.P."/>
        </authorList>
    </citation>
    <scope>NUCLEOTIDE SEQUENCE [LARGE SCALE GENOMIC DNA]</scope>
    <source>
        <strain evidence="2">SN15 / ATCC MYA-4574 / FGSC 10173</strain>
    </source>
</reference>
<evidence type="ECO:0000313" key="1">
    <source>
        <dbReference type="EMBL" id="EAT83822.1"/>
    </source>
</evidence>
<gene>
    <name evidence="1" type="ORF">SNOG_08654</name>
</gene>
<dbReference type="GeneID" id="5975862"/>
<evidence type="ECO:0000313" key="2">
    <source>
        <dbReference type="Proteomes" id="UP000001055"/>
    </source>
</evidence>
<dbReference type="Proteomes" id="UP000001055">
    <property type="component" value="Unassembled WGS sequence"/>
</dbReference>
<sequence length="42" mass="4768">MAVENELGATLGSLIWSANTSRITPKQWKVMRLSTHSLRRKV</sequence>